<evidence type="ECO:0000259" key="10">
    <source>
        <dbReference type="PROSITE" id="PS50893"/>
    </source>
</evidence>
<comment type="subcellular location">
    <subcellularLocation>
        <location evidence="1">Cell membrane</location>
        <topology evidence="1">Peripheral membrane protein</topology>
    </subcellularLocation>
</comment>
<dbReference type="SUPFAM" id="SSF52540">
    <property type="entry name" value="P-loop containing nucleoside triphosphate hydrolases"/>
    <property type="match status" value="2"/>
</dbReference>
<evidence type="ECO:0000256" key="3">
    <source>
        <dbReference type="ARBA" id="ARBA00022475"/>
    </source>
</evidence>
<dbReference type="PANTHER" id="PTHR43790:SF9">
    <property type="entry name" value="GALACTOFURANOSE TRANSPORTER ATP-BINDING PROTEIN YTFR"/>
    <property type="match status" value="1"/>
</dbReference>
<feature type="domain" description="ABC transporter" evidence="10">
    <location>
        <begin position="253"/>
        <end position="498"/>
    </location>
</feature>
<reference evidence="11" key="1">
    <citation type="journal article" date="2020" name="mSystems">
        <title>Genome- and Community-Level Interaction Insights into Carbon Utilization and Element Cycling Functions of Hydrothermarchaeota in Hydrothermal Sediment.</title>
        <authorList>
            <person name="Zhou Z."/>
            <person name="Liu Y."/>
            <person name="Xu W."/>
            <person name="Pan J."/>
            <person name="Luo Z.H."/>
            <person name="Li M."/>
        </authorList>
    </citation>
    <scope>NUCLEOTIDE SEQUENCE [LARGE SCALE GENOMIC DNA]</scope>
    <source>
        <strain evidence="11">SpSt-716</strain>
    </source>
</reference>
<dbReference type="FunFam" id="3.40.50.300:FF:000127">
    <property type="entry name" value="Ribose import ATP-binding protein RbsA"/>
    <property type="match status" value="1"/>
</dbReference>
<dbReference type="InterPro" id="IPR003593">
    <property type="entry name" value="AAA+_ATPase"/>
</dbReference>
<dbReference type="EMBL" id="DTEN01000092">
    <property type="protein sequence ID" value="HGI74501.1"/>
    <property type="molecule type" value="Genomic_DNA"/>
</dbReference>
<dbReference type="CDD" id="cd03216">
    <property type="entry name" value="ABC_Carb_Monos_I"/>
    <property type="match status" value="1"/>
</dbReference>
<dbReference type="InterPro" id="IPR003439">
    <property type="entry name" value="ABC_transporter-like_ATP-bd"/>
</dbReference>
<dbReference type="GO" id="GO:0016887">
    <property type="term" value="F:ATP hydrolysis activity"/>
    <property type="evidence" value="ECO:0007669"/>
    <property type="project" value="InterPro"/>
</dbReference>
<dbReference type="Gene3D" id="3.40.50.300">
    <property type="entry name" value="P-loop containing nucleotide triphosphate hydrolases"/>
    <property type="match status" value="2"/>
</dbReference>
<dbReference type="PANTHER" id="PTHR43790">
    <property type="entry name" value="CARBOHYDRATE TRANSPORT ATP-BINDING PROTEIN MG119-RELATED"/>
    <property type="match status" value="1"/>
</dbReference>
<evidence type="ECO:0000256" key="7">
    <source>
        <dbReference type="ARBA" id="ARBA00022840"/>
    </source>
</evidence>
<evidence type="ECO:0000256" key="5">
    <source>
        <dbReference type="ARBA" id="ARBA00022737"/>
    </source>
</evidence>
<proteinExistence type="predicted"/>
<keyword evidence="7 11" id="KW-0067">ATP-binding</keyword>
<dbReference type="PROSITE" id="PS50893">
    <property type="entry name" value="ABC_TRANSPORTER_2"/>
    <property type="match status" value="2"/>
</dbReference>
<feature type="domain" description="ABC transporter" evidence="10">
    <location>
        <begin position="6"/>
        <end position="242"/>
    </location>
</feature>
<evidence type="ECO:0000256" key="2">
    <source>
        <dbReference type="ARBA" id="ARBA00022448"/>
    </source>
</evidence>
<keyword evidence="6" id="KW-0547">Nucleotide-binding</keyword>
<protein>
    <submittedName>
        <fullName evidence="11">Sugar ABC transporter ATP-binding protein</fullName>
    </submittedName>
</protein>
<evidence type="ECO:0000256" key="1">
    <source>
        <dbReference type="ARBA" id="ARBA00004202"/>
    </source>
</evidence>
<keyword evidence="9" id="KW-0472">Membrane</keyword>
<keyword evidence="5" id="KW-0677">Repeat</keyword>
<dbReference type="InterPro" id="IPR017871">
    <property type="entry name" value="ABC_transporter-like_CS"/>
</dbReference>
<dbReference type="AlphaFoldDB" id="A0A7V3YKX3"/>
<evidence type="ECO:0000313" key="11">
    <source>
        <dbReference type="EMBL" id="HGI74501.1"/>
    </source>
</evidence>
<dbReference type="PROSITE" id="PS00211">
    <property type="entry name" value="ABC_TRANSPORTER_1"/>
    <property type="match status" value="1"/>
</dbReference>
<evidence type="ECO:0000256" key="6">
    <source>
        <dbReference type="ARBA" id="ARBA00022741"/>
    </source>
</evidence>
<organism evidence="11">
    <name type="scientific">Candidatus Caldatribacterium californiense</name>
    <dbReference type="NCBI Taxonomy" id="1454726"/>
    <lineage>
        <taxon>Bacteria</taxon>
        <taxon>Pseudomonadati</taxon>
        <taxon>Atribacterota</taxon>
        <taxon>Atribacteria</taxon>
        <taxon>Atribacterales</taxon>
        <taxon>Candidatus Caldatribacteriaceae</taxon>
        <taxon>Candidatus Caldatribacterium</taxon>
    </lineage>
</organism>
<keyword evidence="2" id="KW-0813">Transport</keyword>
<name>A0A7V3YKX3_9BACT</name>
<gene>
    <name evidence="11" type="ORF">ENU96_02305</name>
</gene>
<evidence type="ECO:0000256" key="8">
    <source>
        <dbReference type="ARBA" id="ARBA00022967"/>
    </source>
</evidence>
<dbReference type="CDD" id="cd03215">
    <property type="entry name" value="ABC_Carb_Monos_II"/>
    <property type="match status" value="1"/>
</dbReference>
<dbReference type="InterPro" id="IPR027417">
    <property type="entry name" value="P-loop_NTPase"/>
</dbReference>
<evidence type="ECO:0000256" key="4">
    <source>
        <dbReference type="ARBA" id="ARBA00022597"/>
    </source>
</evidence>
<dbReference type="InterPro" id="IPR050107">
    <property type="entry name" value="ABC_carbohydrate_import_ATPase"/>
</dbReference>
<dbReference type="GO" id="GO:0005524">
    <property type="term" value="F:ATP binding"/>
    <property type="evidence" value="ECO:0007669"/>
    <property type="project" value="UniProtKB-KW"/>
</dbReference>
<evidence type="ECO:0000256" key="9">
    <source>
        <dbReference type="ARBA" id="ARBA00023136"/>
    </source>
</evidence>
<keyword evidence="4" id="KW-0762">Sugar transport</keyword>
<accession>A0A7V3YKX3</accession>
<sequence length="503" mass="57022">MSEYFLEMRNINKTFPGVRALKNVTFCVRKGEIHGLVGENGAGKTTLMNVLGGVLQPDSGEIFINGQRVVIRDPHEAQRLGIAFIHQEPTLFNFLSIARNIFVSNLPTNSAGRIDFPTLYQRSRELLERVGLDRDPKTLVKDLTLAEKQMVEIAKALSFKSQIFVLDEPTSPLTDKEVENLFRIIRELKSQGETIIYISHRLNEIFEICDSVTVMRDGEVIDTMPVSQTNKMELIRKMVGRELSMMFPQRDNRKNSEIVLVVENLTKEPYFRNISFSLRKGEILGIFGLVGAGRSELARTIVGDYRRDSGRVLLEGREVHFSHPREAIAHGVGFLTEDRRNEGLAVEMEVYKNISMAIFWNRLRRGFRLDLAREREVAEEYVRSLRIVTPTIHQLARNLSGGNQQKVVVAKWLCASPKVLIVDEPTRGIDVGAKAEIYHIVADLAEQGMGIIFISSEIEEILGMSDRILVMYEGEVTAEIPREEATQEKVMYYATGGEKVHVE</sequence>
<comment type="caution">
    <text evidence="11">The sequence shown here is derived from an EMBL/GenBank/DDBJ whole genome shotgun (WGS) entry which is preliminary data.</text>
</comment>
<dbReference type="GO" id="GO:0005886">
    <property type="term" value="C:plasma membrane"/>
    <property type="evidence" value="ECO:0007669"/>
    <property type="project" value="UniProtKB-SubCell"/>
</dbReference>
<keyword evidence="3" id="KW-1003">Cell membrane</keyword>
<dbReference type="SMART" id="SM00382">
    <property type="entry name" value="AAA"/>
    <property type="match status" value="2"/>
</dbReference>
<keyword evidence="8" id="KW-1278">Translocase</keyword>
<dbReference type="Pfam" id="PF00005">
    <property type="entry name" value="ABC_tran"/>
    <property type="match status" value="2"/>
</dbReference>